<keyword evidence="2" id="KW-0255">Endonuclease</keyword>
<dbReference type="GO" id="GO:0009307">
    <property type="term" value="P:DNA restriction-modification system"/>
    <property type="evidence" value="ECO:0007669"/>
    <property type="project" value="InterPro"/>
</dbReference>
<evidence type="ECO:0000313" key="2">
    <source>
        <dbReference type="EMBL" id="QJW38685.1"/>
    </source>
</evidence>
<evidence type="ECO:0000259" key="1">
    <source>
        <dbReference type="Pfam" id="PF04471"/>
    </source>
</evidence>
<dbReference type="InterPro" id="IPR011856">
    <property type="entry name" value="tRNA_endonuc-like_dom_sf"/>
</dbReference>
<keyword evidence="2" id="KW-0540">Nuclease</keyword>
<gene>
    <name evidence="2" type="ORF">FIC82_020060</name>
</gene>
<dbReference type="InterPro" id="IPR011335">
    <property type="entry name" value="Restrct_endonuc-II-like"/>
</dbReference>
<dbReference type="Proteomes" id="UP000451354">
    <property type="component" value="Plasmid pCPRO01"/>
</dbReference>
<dbReference type="InterPro" id="IPR007560">
    <property type="entry name" value="Restrct_endonuc_IV_Mrr"/>
</dbReference>
<dbReference type="KEGG" id="cprt:FIC82_020060"/>
<geneLocation type="plasmid" evidence="2 3">
    <name>pCPRO01</name>
</geneLocation>
<dbReference type="GO" id="GO:0003677">
    <property type="term" value="F:DNA binding"/>
    <property type="evidence" value="ECO:0007669"/>
    <property type="project" value="InterPro"/>
</dbReference>
<dbReference type="GO" id="GO:0004519">
    <property type="term" value="F:endonuclease activity"/>
    <property type="evidence" value="ECO:0007669"/>
    <property type="project" value="UniProtKB-KW"/>
</dbReference>
<name>A0A6M5UMR4_9MICO</name>
<dbReference type="RefSeq" id="WP_168732365.1">
    <property type="nucleotide sequence ID" value="NZ_CP052758.1"/>
</dbReference>
<dbReference type="Gene3D" id="3.40.1350.10">
    <property type="match status" value="1"/>
</dbReference>
<keyword evidence="2" id="KW-0378">Hydrolase</keyword>
<keyword evidence="2" id="KW-0614">Plasmid</keyword>
<organism evidence="2 3">
    <name type="scientific">Cellulosimicrobium protaetiae</name>
    <dbReference type="NCBI Taxonomy" id="2587808"/>
    <lineage>
        <taxon>Bacteria</taxon>
        <taxon>Bacillati</taxon>
        <taxon>Actinomycetota</taxon>
        <taxon>Actinomycetes</taxon>
        <taxon>Micrococcales</taxon>
        <taxon>Promicromonosporaceae</taxon>
        <taxon>Cellulosimicrobium</taxon>
    </lineage>
</organism>
<dbReference type="SUPFAM" id="SSF52980">
    <property type="entry name" value="Restriction endonuclease-like"/>
    <property type="match status" value="1"/>
</dbReference>
<dbReference type="AlphaFoldDB" id="A0A6M5UMR4"/>
<dbReference type="Pfam" id="PF04471">
    <property type="entry name" value="Mrr_cat"/>
    <property type="match status" value="1"/>
</dbReference>
<accession>A0A6M5UMR4</accession>
<keyword evidence="3" id="KW-1185">Reference proteome</keyword>
<dbReference type="EMBL" id="CP052758">
    <property type="protein sequence ID" value="QJW38685.1"/>
    <property type="molecule type" value="Genomic_DNA"/>
</dbReference>
<reference evidence="3" key="1">
    <citation type="journal article" date="2022" name="Int. J. Syst. Evol. Microbiol.">
        <title>Cellulosimicrobium protaetiae sp. nov., isolated from the gut of the larva of Protaetia brevitarsis seulensis.</title>
        <authorList>
            <person name="Le Han H."/>
            <person name="Nguyen T.T.H."/>
            <person name="Li Z."/>
            <person name="Shin N.R."/>
            <person name="Kim S.G."/>
        </authorList>
    </citation>
    <scope>NUCLEOTIDE SEQUENCE [LARGE SCALE GENOMIC DNA]</scope>
    <source>
        <strain evidence="3">BI34</strain>
    </source>
</reference>
<evidence type="ECO:0000313" key="3">
    <source>
        <dbReference type="Proteomes" id="UP000451354"/>
    </source>
</evidence>
<protein>
    <submittedName>
        <fullName evidence="2">Restriction endonuclease</fullName>
    </submittedName>
</protein>
<sequence>MLADWRDAEELAAWHMRRSGFPEAAVTGAGADKGIDVADTTRRAVAQVKHLGSPVGAPDVQRLVGAGHLLSEYRLFYSLSGYTRQAVEYAHGVGVSLFTYSIYGDVTPANDYAQGLLEAAVRWDEGPALDEDDDVTHLGDRIALRGDLTEAENHDLLVFCTRTALDALLPHATTTEDLGDIAELSGENPRLEPLARRYRDGVLGLTSDVIDCLHESKDQHWPSWCAMLEDWLERMRTLELLKGALERSDRWDDVGDVEERYLPRCPSGEDLLWHWWEHRKPTVEIDTEDLGLLFKLAPAPFTWTLPSAENITGLRRVLNAHRVTDLPSDRSRMSEAQHDQDDLNWDLDRLERWAGDGKLHVVRAIVDAQPFALTREQVIDVIEESQSSKKYRAGERRAHV</sequence>
<feature type="domain" description="Restriction endonuclease type IV Mrr" evidence="1">
    <location>
        <begin position="4"/>
        <end position="98"/>
    </location>
</feature>
<proteinExistence type="predicted"/>